<organism evidence="1 2">
    <name type="scientific">Mucilaginibacter limnophilus</name>
    <dbReference type="NCBI Taxonomy" id="1932778"/>
    <lineage>
        <taxon>Bacteria</taxon>
        <taxon>Pseudomonadati</taxon>
        <taxon>Bacteroidota</taxon>
        <taxon>Sphingobacteriia</taxon>
        <taxon>Sphingobacteriales</taxon>
        <taxon>Sphingobacteriaceae</taxon>
        <taxon>Mucilaginibacter</taxon>
    </lineage>
</organism>
<evidence type="ECO:0000313" key="2">
    <source>
        <dbReference type="Proteomes" id="UP000282759"/>
    </source>
</evidence>
<reference evidence="1 2" key="1">
    <citation type="submission" date="2019-01" db="EMBL/GenBank/DDBJ databases">
        <authorList>
            <person name="Chen W.-M."/>
        </authorList>
    </citation>
    <scope>NUCLEOTIDE SEQUENCE [LARGE SCALE GENOMIC DNA]</scope>
    <source>
        <strain evidence="1 2">YBJ-36</strain>
    </source>
</reference>
<dbReference type="AlphaFoldDB" id="A0A437MUH4"/>
<protein>
    <submittedName>
        <fullName evidence="1">Uncharacterized protein</fullName>
    </submittedName>
</protein>
<proteinExistence type="predicted"/>
<gene>
    <name evidence="1" type="ORF">EOD41_04715</name>
</gene>
<dbReference type="Proteomes" id="UP000282759">
    <property type="component" value="Unassembled WGS sequence"/>
</dbReference>
<keyword evidence="2" id="KW-1185">Reference proteome</keyword>
<sequence length="171" mass="19430">MKDCFGTLNFIMFTQYRQILLLLCLLVLCAACNRQSGTYIVYNVTPFDPAVTWMPAGYNDSISNELKNTYSGKRLDLEYTDKYVKLKSSASGKDLVMTKVDNPELGVCYFEQHTEGPVTTNLTLRHHKENLVLIISKSVQQPKPPGYPKSPFDFSWKPTLTGLVICYLNKE</sequence>
<name>A0A437MUH4_9SPHI</name>
<dbReference type="EMBL" id="SACK01000002">
    <property type="protein sequence ID" value="RVU01273.1"/>
    <property type="molecule type" value="Genomic_DNA"/>
</dbReference>
<evidence type="ECO:0000313" key="1">
    <source>
        <dbReference type="EMBL" id="RVU01273.1"/>
    </source>
</evidence>
<comment type="caution">
    <text evidence="1">The sequence shown here is derived from an EMBL/GenBank/DDBJ whole genome shotgun (WGS) entry which is preliminary data.</text>
</comment>
<accession>A0A437MUH4</accession>